<evidence type="ECO:0000259" key="7">
    <source>
        <dbReference type="PROSITE" id="PS50109"/>
    </source>
</evidence>
<evidence type="ECO:0000256" key="4">
    <source>
        <dbReference type="ARBA" id="ARBA00022777"/>
    </source>
</evidence>
<accession>X1KI03</accession>
<dbReference type="PRINTS" id="PR00344">
    <property type="entry name" value="BCTRLSENSOR"/>
</dbReference>
<keyword evidence="2" id="KW-0808">Transferase</keyword>
<keyword evidence="4" id="KW-0418">Kinase</keyword>
<dbReference type="Gene3D" id="3.30.565.10">
    <property type="entry name" value="Histidine kinase-like ATPase, C-terminal domain"/>
    <property type="match status" value="1"/>
</dbReference>
<protein>
    <recommendedName>
        <fullName evidence="7">Histidine kinase domain-containing protein</fullName>
    </recommendedName>
</protein>
<organism evidence="8">
    <name type="scientific">marine sediment metagenome</name>
    <dbReference type="NCBI Taxonomy" id="412755"/>
    <lineage>
        <taxon>unclassified sequences</taxon>
        <taxon>metagenomes</taxon>
        <taxon>ecological metagenomes</taxon>
    </lineage>
</organism>
<gene>
    <name evidence="8" type="ORF">S03H2_56975</name>
</gene>
<dbReference type="InterPro" id="IPR036890">
    <property type="entry name" value="HATPase_C_sf"/>
</dbReference>
<dbReference type="SMART" id="SM00387">
    <property type="entry name" value="HATPase_c"/>
    <property type="match status" value="1"/>
</dbReference>
<evidence type="ECO:0000256" key="5">
    <source>
        <dbReference type="ARBA" id="ARBA00022840"/>
    </source>
</evidence>
<dbReference type="AlphaFoldDB" id="X1KI03"/>
<feature type="non-terminal residue" evidence="8">
    <location>
        <position position="1"/>
    </location>
</feature>
<proteinExistence type="predicted"/>
<keyword evidence="3" id="KW-0547">Nucleotide-binding</keyword>
<dbReference type="GO" id="GO:0005524">
    <property type="term" value="F:ATP binding"/>
    <property type="evidence" value="ECO:0007669"/>
    <property type="project" value="UniProtKB-KW"/>
</dbReference>
<comment type="caution">
    <text evidence="8">The sequence shown here is derived from an EMBL/GenBank/DDBJ whole genome shotgun (WGS) entry which is preliminary data.</text>
</comment>
<reference evidence="8" key="1">
    <citation type="journal article" date="2014" name="Front. Microbiol.">
        <title>High frequency of phylogenetically diverse reductive dehalogenase-homologous genes in deep subseafloor sedimentary metagenomes.</title>
        <authorList>
            <person name="Kawai M."/>
            <person name="Futagami T."/>
            <person name="Toyoda A."/>
            <person name="Takaki Y."/>
            <person name="Nishi S."/>
            <person name="Hori S."/>
            <person name="Arai W."/>
            <person name="Tsubouchi T."/>
            <person name="Morono Y."/>
            <person name="Uchiyama I."/>
            <person name="Ito T."/>
            <person name="Fujiyama A."/>
            <person name="Inagaki F."/>
            <person name="Takami H."/>
        </authorList>
    </citation>
    <scope>NUCLEOTIDE SEQUENCE</scope>
    <source>
        <strain evidence="8">Expedition CK06-06</strain>
    </source>
</reference>
<evidence type="ECO:0000256" key="2">
    <source>
        <dbReference type="ARBA" id="ARBA00022679"/>
    </source>
</evidence>
<keyword evidence="5" id="KW-0067">ATP-binding</keyword>
<evidence type="ECO:0000313" key="8">
    <source>
        <dbReference type="EMBL" id="GAH89764.1"/>
    </source>
</evidence>
<dbReference type="Pfam" id="PF02518">
    <property type="entry name" value="HATPase_c"/>
    <property type="match status" value="1"/>
</dbReference>
<dbReference type="SUPFAM" id="SSF55874">
    <property type="entry name" value="ATPase domain of HSP90 chaperone/DNA topoisomerase II/histidine kinase"/>
    <property type="match status" value="1"/>
</dbReference>
<dbReference type="InterPro" id="IPR003594">
    <property type="entry name" value="HATPase_dom"/>
</dbReference>
<feature type="domain" description="Histidine kinase" evidence="7">
    <location>
        <begin position="1"/>
        <end position="160"/>
    </location>
</feature>
<dbReference type="InterPro" id="IPR004358">
    <property type="entry name" value="Sig_transdc_His_kin-like_C"/>
</dbReference>
<dbReference type="PROSITE" id="PS50109">
    <property type="entry name" value="HIS_KIN"/>
    <property type="match status" value="1"/>
</dbReference>
<keyword evidence="1" id="KW-0597">Phosphoprotein</keyword>
<evidence type="ECO:0000256" key="6">
    <source>
        <dbReference type="ARBA" id="ARBA00023012"/>
    </source>
</evidence>
<evidence type="ECO:0000256" key="1">
    <source>
        <dbReference type="ARBA" id="ARBA00022553"/>
    </source>
</evidence>
<keyword evidence="6" id="KW-0902">Two-component regulatory system</keyword>
<dbReference type="InterPro" id="IPR005467">
    <property type="entry name" value="His_kinase_dom"/>
</dbReference>
<dbReference type="PANTHER" id="PTHR43065:SF10">
    <property type="entry name" value="PEROXIDE STRESS-ACTIVATED HISTIDINE KINASE MAK3"/>
    <property type="match status" value="1"/>
</dbReference>
<name>X1KI03_9ZZZZ</name>
<sequence length="167" mass="18444">FARKHAPEKQPVNINSSIEKVLELRAYEQKVSNIQVNTRFAPDLPEIMADYFQLQQVFLNIVINAEHFMIESNNRGTLTITTEKVEDIIRASFADDGPGISKENLGHLFDPFFTTKAVGKGTGLGLSICHGIITEHGGRIYAESKLGKGATFVVELPITTDKKGTVK</sequence>
<dbReference type="PANTHER" id="PTHR43065">
    <property type="entry name" value="SENSOR HISTIDINE KINASE"/>
    <property type="match status" value="1"/>
</dbReference>
<dbReference type="EMBL" id="BARU01036489">
    <property type="protein sequence ID" value="GAH89764.1"/>
    <property type="molecule type" value="Genomic_DNA"/>
</dbReference>
<dbReference type="GO" id="GO:0000160">
    <property type="term" value="P:phosphorelay signal transduction system"/>
    <property type="evidence" value="ECO:0007669"/>
    <property type="project" value="UniProtKB-KW"/>
</dbReference>
<dbReference type="GO" id="GO:0016301">
    <property type="term" value="F:kinase activity"/>
    <property type="evidence" value="ECO:0007669"/>
    <property type="project" value="UniProtKB-KW"/>
</dbReference>
<evidence type="ECO:0000256" key="3">
    <source>
        <dbReference type="ARBA" id="ARBA00022741"/>
    </source>
</evidence>